<reference evidence="2 3" key="1">
    <citation type="submission" date="2018-09" db="EMBL/GenBank/DDBJ databases">
        <title>Paracoccus onubensis nov. sp. a moderate halophilic bacterium isolated from Gruta de las Maravillas (Aracena, Spain).</title>
        <authorList>
            <person name="Jurado V."/>
            <person name="Gutierrez-Patricio S."/>
            <person name="Gonzalez-Pimentel J.L."/>
            <person name="Laiz L."/>
            <person name="Saiz-Jimenez C."/>
        </authorList>
    </citation>
    <scope>NUCLEOTIDE SEQUENCE [LARGE SCALE GENOMIC DNA]</scope>
    <source>
        <strain evidence="2 3">DSM 19484</strain>
    </source>
</reference>
<feature type="region of interest" description="Disordered" evidence="1">
    <location>
        <begin position="138"/>
        <end position="159"/>
    </location>
</feature>
<dbReference type="Proteomes" id="UP000285530">
    <property type="component" value="Unassembled WGS sequence"/>
</dbReference>
<evidence type="ECO:0000313" key="2">
    <source>
        <dbReference type="EMBL" id="RJL05088.1"/>
    </source>
</evidence>
<dbReference type="AlphaFoldDB" id="A0A418ZX85"/>
<sequence>MNRRDLLTMIAAVTGTAMLGAGRVMAYVPTETGRNIFTPEDAAFLDEVAETIIPATDTPGAKDAEVGAFMTQFVSDCYTPEEQAAFREGMETLKSESQSRFGQDFEALEGEQRREMLQEAMIAAAARARVVAEAREEMRRQAADQQPAAEPAAEAQAQTEPDLPALHWFTPIQQLTLFGFFTSEVGANEVLRYEPVPGEYIGDLDYDGGPAWAT</sequence>
<feature type="compositionally biased region" description="Low complexity" evidence="1">
    <location>
        <begin position="143"/>
        <end position="159"/>
    </location>
</feature>
<dbReference type="OrthoDB" id="6385145at2"/>
<name>A0A418ZX85_9RHOB</name>
<keyword evidence="3" id="KW-1185">Reference proteome</keyword>
<dbReference type="InterPro" id="IPR027056">
    <property type="entry name" value="Gluconate_2DH_su3"/>
</dbReference>
<gene>
    <name evidence="2" type="ORF">D3P06_08135</name>
</gene>
<comment type="caution">
    <text evidence="2">The sequence shown here is derived from an EMBL/GenBank/DDBJ whole genome shotgun (WGS) entry which is preliminary data.</text>
</comment>
<evidence type="ECO:0000313" key="3">
    <source>
        <dbReference type="Proteomes" id="UP000285530"/>
    </source>
</evidence>
<dbReference type="RefSeq" id="WP_119886090.1">
    <property type="nucleotide sequence ID" value="NZ_CP067169.1"/>
</dbReference>
<organism evidence="2 3">
    <name type="scientific">Paracoccus aestuarii</name>
    <dbReference type="NCBI Taxonomy" id="453842"/>
    <lineage>
        <taxon>Bacteria</taxon>
        <taxon>Pseudomonadati</taxon>
        <taxon>Pseudomonadota</taxon>
        <taxon>Alphaproteobacteria</taxon>
        <taxon>Rhodobacterales</taxon>
        <taxon>Paracoccaceae</taxon>
        <taxon>Paracoccus</taxon>
    </lineage>
</organism>
<accession>A0A418ZX85</accession>
<dbReference type="EMBL" id="QZEV01000031">
    <property type="protein sequence ID" value="RJL05088.1"/>
    <property type="molecule type" value="Genomic_DNA"/>
</dbReference>
<protein>
    <submittedName>
        <fullName evidence="2">Gluconate 2-dehydrogenase subunit 3 family protein</fullName>
    </submittedName>
</protein>
<dbReference type="Pfam" id="PF13618">
    <property type="entry name" value="Gluconate_2-dh3"/>
    <property type="match status" value="1"/>
</dbReference>
<proteinExistence type="predicted"/>
<evidence type="ECO:0000256" key="1">
    <source>
        <dbReference type="SAM" id="MobiDB-lite"/>
    </source>
</evidence>